<comment type="subcellular location">
    <subcellularLocation>
        <location evidence="1">Nucleus</location>
    </subcellularLocation>
</comment>
<dbReference type="InterPro" id="IPR050140">
    <property type="entry name" value="SRY-related_HMG-box_TF-like"/>
</dbReference>
<dbReference type="SMART" id="SM00398">
    <property type="entry name" value="HMG"/>
    <property type="match status" value="1"/>
</dbReference>
<evidence type="ECO:0000256" key="5">
    <source>
        <dbReference type="SAM" id="MobiDB-lite"/>
    </source>
</evidence>
<feature type="DNA-binding region" description="HMG box" evidence="4">
    <location>
        <begin position="86"/>
        <end position="154"/>
    </location>
</feature>
<feature type="compositionally biased region" description="Low complexity" evidence="5">
    <location>
        <begin position="269"/>
        <end position="285"/>
    </location>
</feature>
<feature type="domain" description="HMG box" evidence="6">
    <location>
        <begin position="86"/>
        <end position="154"/>
    </location>
</feature>
<dbReference type="Pfam" id="PF00505">
    <property type="entry name" value="HMG_box"/>
    <property type="match status" value="1"/>
</dbReference>
<evidence type="ECO:0000256" key="1">
    <source>
        <dbReference type="ARBA" id="ARBA00004123"/>
    </source>
</evidence>
<feature type="region of interest" description="Disordered" evidence="5">
    <location>
        <begin position="146"/>
        <end position="177"/>
    </location>
</feature>
<keyword evidence="7" id="KW-1185">Reference proteome</keyword>
<dbReference type="CDD" id="cd01388">
    <property type="entry name" value="HMG-box_SoxB"/>
    <property type="match status" value="1"/>
</dbReference>
<feature type="region of interest" description="Disordered" evidence="5">
    <location>
        <begin position="49"/>
        <end position="90"/>
    </location>
</feature>
<dbReference type="PANTHER" id="PTHR10270:SF327">
    <property type="entry name" value="PROTEIN CBG16280"/>
    <property type="match status" value="1"/>
</dbReference>
<dbReference type="GO" id="GO:0000122">
    <property type="term" value="P:negative regulation of transcription by RNA polymerase II"/>
    <property type="evidence" value="ECO:0007669"/>
    <property type="project" value="TreeGrafter"/>
</dbReference>
<dbReference type="AlphaFoldDB" id="A0A914EKW1"/>
<dbReference type="GO" id="GO:0001228">
    <property type="term" value="F:DNA-binding transcription activator activity, RNA polymerase II-specific"/>
    <property type="evidence" value="ECO:0007669"/>
    <property type="project" value="TreeGrafter"/>
</dbReference>
<keyword evidence="3 4" id="KW-0539">Nucleus</keyword>
<sequence length="385" mass="40320">MPSMNGLNGGNTGRMDDHMNADSPGSSSGGGSGSIGGCSGACGTGNCGGPCGSNSQMNGRPSTGGGSSGGSGGPMKDKKAINDDRVKRPMNAFMVWSRGQRRKMAQDNPKMHNSEISKRLGQDWKQLSEAEKRPFIDEAKRLRHIHMKEHPDYKYRPRRKSKPNPPGKSKPLGHMGGMGQAAAAASAALSLDPLKNYSSQPYPSMAATWNPHTTMSNPITSSSYFPSPYSMYGGSAYDMMGLGGLSTSYLGAGQYPSQTNSPGAMGYHQSPSGQLQSVGQSQQNGYSHQPKTEPGTEASLTSMNPSLDPAAQAALLEATAASVTNPHDFFRGFTDQKDPAAASAAAAMSAAMSMSYSGLQYPAALNYLDAHQAAMGLHGLPHNAM</sequence>
<dbReference type="WBParaSite" id="ACRNAN_scaffold89.g14642.t1">
    <property type="protein sequence ID" value="ACRNAN_scaffold89.g14642.t1"/>
    <property type="gene ID" value="ACRNAN_scaffold89.g14642"/>
</dbReference>
<dbReference type="GO" id="GO:0030182">
    <property type="term" value="P:neuron differentiation"/>
    <property type="evidence" value="ECO:0007669"/>
    <property type="project" value="TreeGrafter"/>
</dbReference>
<evidence type="ECO:0000313" key="8">
    <source>
        <dbReference type="WBParaSite" id="ACRNAN_scaffold89.g14642.t1"/>
    </source>
</evidence>
<dbReference type="GO" id="GO:0000978">
    <property type="term" value="F:RNA polymerase II cis-regulatory region sequence-specific DNA binding"/>
    <property type="evidence" value="ECO:0007669"/>
    <property type="project" value="TreeGrafter"/>
</dbReference>
<accession>A0A914EKW1</accession>
<feature type="region of interest" description="Disordered" evidence="5">
    <location>
        <begin position="260"/>
        <end position="305"/>
    </location>
</feature>
<dbReference type="SUPFAM" id="SSF47095">
    <property type="entry name" value="HMG-box"/>
    <property type="match status" value="1"/>
</dbReference>
<organism evidence="7 8">
    <name type="scientific">Acrobeloides nanus</name>
    <dbReference type="NCBI Taxonomy" id="290746"/>
    <lineage>
        <taxon>Eukaryota</taxon>
        <taxon>Metazoa</taxon>
        <taxon>Ecdysozoa</taxon>
        <taxon>Nematoda</taxon>
        <taxon>Chromadorea</taxon>
        <taxon>Rhabditida</taxon>
        <taxon>Tylenchina</taxon>
        <taxon>Cephalobomorpha</taxon>
        <taxon>Cephaloboidea</taxon>
        <taxon>Cephalobidae</taxon>
        <taxon>Acrobeloides</taxon>
    </lineage>
</organism>
<feature type="compositionally biased region" description="Basic and acidic residues" evidence="5">
    <location>
        <begin position="75"/>
        <end position="87"/>
    </location>
</feature>
<evidence type="ECO:0000259" key="6">
    <source>
        <dbReference type="PROSITE" id="PS50118"/>
    </source>
</evidence>
<feature type="compositionally biased region" description="Gly residues" evidence="5">
    <location>
        <begin position="62"/>
        <end position="73"/>
    </location>
</feature>
<feature type="region of interest" description="Disordered" evidence="5">
    <location>
        <begin position="1"/>
        <end position="35"/>
    </location>
</feature>
<dbReference type="InterPro" id="IPR036910">
    <property type="entry name" value="HMG_box_dom_sf"/>
</dbReference>
<dbReference type="GO" id="GO:0007420">
    <property type="term" value="P:brain development"/>
    <property type="evidence" value="ECO:0007669"/>
    <property type="project" value="TreeGrafter"/>
</dbReference>
<dbReference type="PROSITE" id="PS50118">
    <property type="entry name" value="HMG_BOX_2"/>
    <property type="match status" value="1"/>
</dbReference>
<dbReference type="FunFam" id="1.10.30.10:FF:000002">
    <property type="entry name" value="transcription factor Sox-2"/>
    <property type="match status" value="1"/>
</dbReference>
<evidence type="ECO:0000256" key="2">
    <source>
        <dbReference type="ARBA" id="ARBA00023125"/>
    </source>
</evidence>
<evidence type="ECO:0000256" key="4">
    <source>
        <dbReference type="PROSITE-ProRule" id="PRU00267"/>
    </source>
</evidence>
<evidence type="ECO:0000313" key="7">
    <source>
        <dbReference type="Proteomes" id="UP000887540"/>
    </source>
</evidence>
<evidence type="ECO:0000256" key="3">
    <source>
        <dbReference type="ARBA" id="ARBA00023242"/>
    </source>
</evidence>
<dbReference type="Gene3D" id="1.10.30.10">
    <property type="entry name" value="High mobility group box domain"/>
    <property type="match status" value="1"/>
</dbReference>
<proteinExistence type="predicted"/>
<keyword evidence="2 4" id="KW-0238">DNA-binding</keyword>
<protein>
    <submittedName>
        <fullName evidence="8">HMG box domain-containing protein</fullName>
    </submittedName>
</protein>
<dbReference type="Proteomes" id="UP000887540">
    <property type="component" value="Unplaced"/>
</dbReference>
<dbReference type="GO" id="GO:0005634">
    <property type="term" value="C:nucleus"/>
    <property type="evidence" value="ECO:0007669"/>
    <property type="project" value="UniProtKB-SubCell"/>
</dbReference>
<reference evidence="8" key="1">
    <citation type="submission" date="2022-11" db="UniProtKB">
        <authorList>
            <consortium name="WormBaseParasite"/>
        </authorList>
    </citation>
    <scope>IDENTIFICATION</scope>
</reference>
<name>A0A914EKW1_9BILA</name>
<dbReference type="InterPro" id="IPR009071">
    <property type="entry name" value="HMG_box_dom"/>
</dbReference>
<dbReference type="PANTHER" id="PTHR10270">
    <property type="entry name" value="SOX TRANSCRIPTION FACTOR"/>
    <property type="match status" value="1"/>
</dbReference>